<gene>
    <name evidence="2" type="ORF">EHSB41UT_01775</name>
</gene>
<reference evidence="2 3" key="1">
    <citation type="submission" date="2017-03" db="EMBL/GenBank/DDBJ databases">
        <authorList>
            <person name="Afonso C.L."/>
            <person name="Miller P.J."/>
            <person name="Scott M.A."/>
            <person name="Spackman E."/>
            <person name="Goraichik I."/>
            <person name="Dimitrov K.M."/>
            <person name="Suarez D.L."/>
            <person name="Swayne D.E."/>
        </authorList>
    </citation>
    <scope>NUCLEOTIDE SEQUENCE [LARGE SCALE GENOMIC DNA]</scope>
    <source>
        <strain evidence="2">SB41UT1</strain>
    </source>
</reference>
<protein>
    <submittedName>
        <fullName evidence="2">Uncharacterized protein</fullName>
    </submittedName>
</protein>
<name>A0A1X7AI78_9GAMM</name>
<sequence>MKKLPFLGAAIALLSSSAALSHDHTNAVEINQIIDVSGAKTLAFSVGAGSVSLTTASGDELELKVMVKDHSHRGNIDLSRAEIELDKSGSEIEFSIDIDDTNQDWVIAVPAKKKVAVNLGAGDIDVKTISESATYNLGAGDMDITEQGGPTEINIGAGDLDIEKLLSSAEISVGSGDVDIKLGKVEYRSIELSTGAGDTRLEGFDKANIETSGLIFSTTEYTGKGQEVIEVSIGAGDVEVVR</sequence>
<dbReference type="RefSeq" id="WP_087108923.1">
    <property type="nucleotide sequence ID" value="NZ_CBCSCN010000008.1"/>
</dbReference>
<evidence type="ECO:0000313" key="3">
    <source>
        <dbReference type="Proteomes" id="UP000196573"/>
    </source>
</evidence>
<keyword evidence="1" id="KW-0732">Signal</keyword>
<evidence type="ECO:0000313" key="2">
    <source>
        <dbReference type="EMBL" id="SMA44310.1"/>
    </source>
</evidence>
<keyword evidence="3" id="KW-1185">Reference proteome</keyword>
<feature type="signal peptide" evidence="1">
    <location>
        <begin position="1"/>
        <end position="21"/>
    </location>
</feature>
<proteinExistence type="predicted"/>
<dbReference type="EMBL" id="FWPT01000003">
    <property type="protein sequence ID" value="SMA44310.1"/>
    <property type="molecule type" value="Genomic_DNA"/>
</dbReference>
<dbReference type="Proteomes" id="UP000196573">
    <property type="component" value="Unassembled WGS sequence"/>
</dbReference>
<organism evidence="2 3">
    <name type="scientific">Parendozoicomonas haliclonae</name>
    <dbReference type="NCBI Taxonomy" id="1960125"/>
    <lineage>
        <taxon>Bacteria</taxon>
        <taxon>Pseudomonadati</taxon>
        <taxon>Pseudomonadota</taxon>
        <taxon>Gammaproteobacteria</taxon>
        <taxon>Oceanospirillales</taxon>
        <taxon>Endozoicomonadaceae</taxon>
        <taxon>Parendozoicomonas</taxon>
    </lineage>
</organism>
<accession>A0A1X7AI78</accession>
<feature type="chain" id="PRO_5012530257" evidence="1">
    <location>
        <begin position="22"/>
        <end position="242"/>
    </location>
</feature>
<dbReference type="AlphaFoldDB" id="A0A1X7AI78"/>
<evidence type="ECO:0000256" key="1">
    <source>
        <dbReference type="SAM" id="SignalP"/>
    </source>
</evidence>